<dbReference type="OrthoDB" id="3242635at2"/>
<reference evidence="3 4" key="1">
    <citation type="submission" date="2014-03" db="EMBL/GenBank/DDBJ databases">
        <title>Genomics of Bifidobacteria.</title>
        <authorList>
            <person name="Ventura M."/>
            <person name="Milani C."/>
            <person name="Lugli G.A."/>
        </authorList>
    </citation>
    <scope>NUCLEOTIDE SEQUENCE [LARGE SCALE GENOMIC DNA]</scope>
    <source>
        <strain evidence="3 4">DSM 22767</strain>
    </source>
</reference>
<sequence>MSAVGESFSRRVTLDYIATHYGFELDPEFAKDVTVTSIADRPESVEPGALFVAQQDEDCTAVSRAAGRGAYAALVSSGQADAARAAGIPHLVWSPSPRALGALAADITDNPGGALAVFVVCGNDDDRTEASAVRLADFLHMLGNPVGLLSKAGSMSLERDLELEYPLGILDVQHALSVCSEDGAAAMVVSAESLTLRSDALQSVDADVLGTADRITALAGQRLRRGVIARYGLSLPSDKPIVTCSEESLWLAGQAHVAGDLDGRRRLALAIAMAMAVGVRKSNIRNALRVSGDMA</sequence>
<evidence type="ECO:0000256" key="2">
    <source>
        <dbReference type="ARBA" id="ARBA00023306"/>
    </source>
</evidence>
<name>A0A086ZGF6_9BIFI</name>
<dbReference type="Proteomes" id="UP000029096">
    <property type="component" value="Unassembled WGS sequence"/>
</dbReference>
<dbReference type="GO" id="GO:0051301">
    <property type="term" value="P:cell division"/>
    <property type="evidence" value="ECO:0007669"/>
    <property type="project" value="UniProtKB-KW"/>
</dbReference>
<keyword evidence="4" id="KW-1185">Reference proteome</keyword>
<keyword evidence="2" id="KW-0131">Cell cycle</keyword>
<gene>
    <name evidence="3" type="ORF">BBOH_0981</name>
</gene>
<organism evidence="3 4">
    <name type="scientific">Bifidobacterium bohemicum DSM 22767</name>
    <dbReference type="NCBI Taxonomy" id="1437606"/>
    <lineage>
        <taxon>Bacteria</taxon>
        <taxon>Bacillati</taxon>
        <taxon>Actinomycetota</taxon>
        <taxon>Actinomycetes</taxon>
        <taxon>Bifidobacteriales</taxon>
        <taxon>Bifidobacteriaceae</taxon>
        <taxon>Bifidobacterium</taxon>
    </lineage>
</organism>
<dbReference type="AlphaFoldDB" id="A0A086ZGF6"/>
<evidence type="ECO:0000313" key="4">
    <source>
        <dbReference type="Proteomes" id="UP000029096"/>
    </source>
</evidence>
<dbReference type="Gene3D" id="3.40.1390.10">
    <property type="entry name" value="MurE/MurF, N-terminal domain"/>
    <property type="match status" value="1"/>
</dbReference>
<protein>
    <submittedName>
        <fullName evidence="3">Putative UDP-N-acetylmuramoylalanyl-D-glutamate--2, 6-diaminopimelate ligase</fullName>
    </submittedName>
</protein>
<dbReference type="GO" id="GO:0016874">
    <property type="term" value="F:ligase activity"/>
    <property type="evidence" value="ECO:0007669"/>
    <property type="project" value="UniProtKB-KW"/>
</dbReference>
<dbReference type="EMBL" id="JGYP01000002">
    <property type="protein sequence ID" value="KFI45606.1"/>
    <property type="molecule type" value="Genomic_DNA"/>
</dbReference>
<proteinExistence type="predicted"/>
<keyword evidence="3" id="KW-0436">Ligase</keyword>
<dbReference type="SUPFAM" id="SSF63418">
    <property type="entry name" value="MurE/MurF N-terminal domain"/>
    <property type="match status" value="1"/>
</dbReference>
<evidence type="ECO:0000256" key="1">
    <source>
        <dbReference type="ARBA" id="ARBA00022618"/>
    </source>
</evidence>
<dbReference type="RefSeq" id="WP_033521319.1">
    <property type="nucleotide sequence ID" value="NZ_JDUS01000006.1"/>
</dbReference>
<accession>A0A086ZGF6</accession>
<dbReference type="eggNOG" id="COG0769">
    <property type="taxonomic scope" value="Bacteria"/>
</dbReference>
<comment type="caution">
    <text evidence="3">The sequence shown here is derived from an EMBL/GenBank/DDBJ whole genome shotgun (WGS) entry which is preliminary data.</text>
</comment>
<keyword evidence="1" id="KW-0132">Cell division</keyword>
<evidence type="ECO:0000313" key="3">
    <source>
        <dbReference type="EMBL" id="KFI45606.1"/>
    </source>
</evidence>
<dbReference type="InterPro" id="IPR035911">
    <property type="entry name" value="MurE/MurF_N"/>
</dbReference>
<dbReference type="STRING" id="1437606.BBOH_0981"/>